<comment type="similarity">
    <text evidence="2">Belongs to the class-V pyridoxal-phosphate-dependent aminotransferase family. NifS/IscS subfamily.</text>
</comment>
<keyword evidence="7" id="KW-0411">Iron-sulfur</keyword>
<reference evidence="10 11" key="1">
    <citation type="journal article" date="2016" name="Nat. Commun.">
        <title>Thousands of microbial genomes shed light on interconnected biogeochemical processes in an aquifer system.</title>
        <authorList>
            <person name="Anantharaman K."/>
            <person name="Brown C.T."/>
            <person name="Hug L.A."/>
            <person name="Sharon I."/>
            <person name="Castelle C.J."/>
            <person name="Probst A.J."/>
            <person name="Thomas B.C."/>
            <person name="Singh A."/>
            <person name="Wilkins M.J."/>
            <person name="Karaoz U."/>
            <person name="Brodie E.L."/>
            <person name="Williams K.H."/>
            <person name="Hubbard S.S."/>
            <person name="Banfield J.F."/>
        </authorList>
    </citation>
    <scope>NUCLEOTIDE SEQUENCE [LARGE SCALE GENOMIC DNA]</scope>
</reference>
<dbReference type="SUPFAM" id="SSF53383">
    <property type="entry name" value="PLP-dependent transferases"/>
    <property type="match status" value="1"/>
</dbReference>
<protein>
    <recommendedName>
        <fullName evidence="9">Aminotransferase class V domain-containing protein</fullName>
    </recommendedName>
</protein>
<evidence type="ECO:0000256" key="2">
    <source>
        <dbReference type="ARBA" id="ARBA00006490"/>
    </source>
</evidence>
<dbReference type="Gene3D" id="3.90.1150.10">
    <property type="entry name" value="Aspartate Aminotransferase, domain 1"/>
    <property type="match status" value="1"/>
</dbReference>
<sequence>MERIYLDYAAATPIDERAKAEILKYFSQEDGLFGNPGSLHSFGQAAHRALENARTTIAKELNAHHSEMLFFSSATEANNFALRAVAKKYKQTTGKTPHIIISNIEHPSVSETVQDMEVWGDAEVSVVPPGKVGESIKENTALVSVIYVQNETGTVQDLKRIREIIDTEARLRNTEVRPSQTKAKPPRQICPLLHTDAAQGYLLSYDVQKLGVDLMTIASYKVYGPKGAAALYIRGEHTDVRDIVMPLMTGGSQEKSMRGGTQNIPAIMGFAKAMELLGMHRNEECNRLAELSSQFIEGVKKGVPNVVLQGGEPYPASASRSPHIINLFFPDSENFDKALDMAGVAASAGSACLQRTAEKSTIVPEGSIRFSLGRYTTKEDIDEAVRRIILSYRKL</sequence>
<evidence type="ECO:0000256" key="7">
    <source>
        <dbReference type="ARBA" id="ARBA00023014"/>
    </source>
</evidence>
<dbReference type="InterPro" id="IPR000192">
    <property type="entry name" value="Aminotrans_V_dom"/>
</dbReference>
<dbReference type="Gene3D" id="1.10.260.50">
    <property type="match status" value="1"/>
</dbReference>
<comment type="caution">
    <text evidence="10">The sequence shown here is derived from an EMBL/GenBank/DDBJ whole genome shotgun (WGS) entry which is preliminary data.</text>
</comment>
<feature type="domain" description="Aminotransferase class V" evidence="9">
    <location>
        <begin position="4"/>
        <end position="165"/>
    </location>
</feature>
<dbReference type="InterPro" id="IPR016454">
    <property type="entry name" value="Cysteine_dSase"/>
</dbReference>
<dbReference type="InterPro" id="IPR015422">
    <property type="entry name" value="PyrdxlP-dep_Trfase_small"/>
</dbReference>
<evidence type="ECO:0000256" key="5">
    <source>
        <dbReference type="ARBA" id="ARBA00022898"/>
    </source>
</evidence>
<evidence type="ECO:0000313" key="10">
    <source>
        <dbReference type="EMBL" id="OGM90303.1"/>
    </source>
</evidence>
<dbReference type="STRING" id="1802555.A2755_03890"/>
<dbReference type="Pfam" id="PF00266">
    <property type="entry name" value="Aminotran_5"/>
    <property type="match status" value="2"/>
</dbReference>
<dbReference type="AlphaFoldDB" id="A0A1F8DNT9"/>
<dbReference type="InterPro" id="IPR015424">
    <property type="entry name" value="PyrdxlP-dep_Trfase"/>
</dbReference>
<evidence type="ECO:0000259" key="9">
    <source>
        <dbReference type="Pfam" id="PF00266"/>
    </source>
</evidence>
<keyword evidence="5" id="KW-0663">Pyridoxal phosphate</keyword>
<dbReference type="EMBL" id="MGIP01000026">
    <property type="protein sequence ID" value="OGM90303.1"/>
    <property type="molecule type" value="Genomic_DNA"/>
</dbReference>
<dbReference type="Proteomes" id="UP000177029">
    <property type="component" value="Unassembled WGS sequence"/>
</dbReference>
<keyword evidence="4" id="KW-0479">Metal-binding</keyword>
<evidence type="ECO:0000256" key="8">
    <source>
        <dbReference type="ARBA" id="ARBA00050776"/>
    </source>
</evidence>
<dbReference type="GO" id="GO:0046872">
    <property type="term" value="F:metal ion binding"/>
    <property type="evidence" value="ECO:0007669"/>
    <property type="project" value="UniProtKB-KW"/>
</dbReference>
<proteinExistence type="inferred from homology"/>
<evidence type="ECO:0000256" key="4">
    <source>
        <dbReference type="ARBA" id="ARBA00022723"/>
    </source>
</evidence>
<gene>
    <name evidence="10" type="ORF">A2755_03890</name>
</gene>
<dbReference type="PIRSF" id="PIRSF005572">
    <property type="entry name" value="NifS"/>
    <property type="match status" value="1"/>
</dbReference>
<comment type="cofactor">
    <cofactor evidence="1">
        <name>pyridoxal 5'-phosphate</name>
        <dbReference type="ChEBI" id="CHEBI:597326"/>
    </cofactor>
</comment>
<evidence type="ECO:0000256" key="3">
    <source>
        <dbReference type="ARBA" id="ARBA00022679"/>
    </source>
</evidence>
<organism evidence="10 11">
    <name type="scientific">Candidatus Wolfebacteria bacterium RIFCSPHIGHO2_01_FULL_48_22</name>
    <dbReference type="NCBI Taxonomy" id="1802555"/>
    <lineage>
        <taxon>Bacteria</taxon>
        <taxon>Candidatus Wolfeibacteriota</taxon>
    </lineage>
</organism>
<dbReference type="GO" id="GO:0031071">
    <property type="term" value="F:cysteine desulfurase activity"/>
    <property type="evidence" value="ECO:0007669"/>
    <property type="project" value="UniProtKB-EC"/>
</dbReference>
<comment type="catalytic activity">
    <reaction evidence="8">
        <text>(sulfur carrier)-H + L-cysteine = (sulfur carrier)-SH + L-alanine</text>
        <dbReference type="Rhea" id="RHEA:43892"/>
        <dbReference type="Rhea" id="RHEA-COMP:14737"/>
        <dbReference type="Rhea" id="RHEA-COMP:14739"/>
        <dbReference type="ChEBI" id="CHEBI:29917"/>
        <dbReference type="ChEBI" id="CHEBI:35235"/>
        <dbReference type="ChEBI" id="CHEBI:57972"/>
        <dbReference type="ChEBI" id="CHEBI:64428"/>
        <dbReference type="EC" id="2.8.1.7"/>
    </reaction>
</comment>
<keyword evidence="3" id="KW-0808">Transferase</keyword>
<evidence type="ECO:0000313" key="11">
    <source>
        <dbReference type="Proteomes" id="UP000177029"/>
    </source>
</evidence>
<accession>A0A1F8DNT9</accession>
<dbReference type="GO" id="GO:0051536">
    <property type="term" value="F:iron-sulfur cluster binding"/>
    <property type="evidence" value="ECO:0007669"/>
    <property type="project" value="UniProtKB-KW"/>
</dbReference>
<dbReference type="InterPro" id="IPR015421">
    <property type="entry name" value="PyrdxlP-dep_Trfase_major"/>
</dbReference>
<dbReference type="PANTHER" id="PTHR11601">
    <property type="entry name" value="CYSTEINE DESULFURYLASE FAMILY MEMBER"/>
    <property type="match status" value="1"/>
</dbReference>
<feature type="domain" description="Aminotransferase class V" evidence="9">
    <location>
        <begin position="192"/>
        <end position="382"/>
    </location>
</feature>
<keyword evidence="6" id="KW-0408">Iron</keyword>
<dbReference type="PANTHER" id="PTHR11601:SF34">
    <property type="entry name" value="CYSTEINE DESULFURASE"/>
    <property type="match status" value="1"/>
</dbReference>
<evidence type="ECO:0000256" key="6">
    <source>
        <dbReference type="ARBA" id="ARBA00023004"/>
    </source>
</evidence>
<evidence type="ECO:0000256" key="1">
    <source>
        <dbReference type="ARBA" id="ARBA00001933"/>
    </source>
</evidence>
<name>A0A1F8DNT9_9BACT</name>
<dbReference type="Gene3D" id="3.40.640.10">
    <property type="entry name" value="Type I PLP-dependent aspartate aminotransferase-like (Major domain)"/>
    <property type="match status" value="1"/>
</dbReference>